<sequence length="117" mass="12532">MAPKAEKKPAEKKPAAEEKAEKTTAGKKPKSEKRLPASKSSGKEGGEKKGKMVMEFKEGEQLRARVTAHRDAAAVAWKDGGSSRAAFGLFLSDVDNHVHKAKTWSSANGRDGKLGQS</sequence>
<evidence type="ECO:0000313" key="2">
    <source>
        <dbReference type="EMBL" id="ACG34760.1"/>
    </source>
</evidence>
<proteinExistence type="evidence at transcript level"/>
<name>B6TCC7_MAIZE</name>
<evidence type="ECO:0000256" key="1">
    <source>
        <dbReference type="SAM" id="MobiDB-lite"/>
    </source>
</evidence>
<feature type="compositionally biased region" description="Basic and acidic residues" evidence="1">
    <location>
        <begin position="41"/>
        <end position="53"/>
    </location>
</feature>
<feature type="region of interest" description="Disordered" evidence="1">
    <location>
        <begin position="1"/>
        <end position="53"/>
    </location>
</feature>
<dbReference type="ExpressionAtlas" id="B6TCC7">
    <property type="expression patterns" value="baseline and differential"/>
</dbReference>
<organism evidence="2">
    <name type="scientific">Zea mays</name>
    <name type="common">Maize</name>
    <dbReference type="NCBI Taxonomy" id="4577"/>
    <lineage>
        <taxon>Eukaryota</taxon>
        <taxon>Viridiplantae</taxon>
        <taxon>Streptophyta</taxon>
        <taxon>Embryophyta</taxon>
        <taxon>Tracheophyta</taxon>
        <taxon>Spermatophyta</taxon>
        <taxon>Magnoliopsida</taxon>
        <taxon>Liliopsida</taxon>
        <taxon>Poales</taxon>
        <taxon>Poaceae</taxon>
        <taxon>PACMAD clade</taxon>
        <taxon>Panicoideae</taxon>
        <taxon>Andropogonodae</taxon>
        <taxon>Andropogoneae</taxon>
        <taxon>Tripsacinae</taxon>
        <taxon>Zea</taxon>
    </lineage>
</organism>
<protein>
    <submittedName>
        <fullName evidence="2">Uncharacterized protein</fullName>
    </submittedName>
</protein>
<reference evidence="2" key="1">
    <citation type="journal article" date="2009" name="Plant Mol. Biol.">
        <title>Insights into corn genes derived from large-scale cDNA sequencing.</title>
        <authorList>
            <person name="Alexandrov N.N."/>
            <person name="Brover V.V."/>
            <person name="Freidin S."/>
            <person name="Troukhan M.E."/>
            <person name="Tatarinova T.V."/>
            <person name="Zhang H."/>
            <person name="Swaller T.J."/>
            <person name="Lu Y.P."/>
            <person name="Bouck J."/>
            <person name="Flavell R.B."/>
            <person name="Feldmann K.A."/>
        </authorList>
    </citation>
    <scope>NUCLEOTIDE SEQUENCE</scope>
</reference>
<dbReference type="EMBL" id="EU962642">
    <property type="protein sequence ID" value="ACG34760.1"/>
    <property type="molecule type" value="mRNA"/>
</dbReference>
<dbReference type="AlphaFoldDB" id="B6TCC7"/>
<accession>B6TCC7</accession>
<feature type="compositionally biased region" description="Basic and acidic residues" evidence="1">
    <location>
        <begin position="1"/>
        <end position="24"/>
    </location>
</feature>